<keyword evidence="4" id="KW-1185">Reference proteome</keyword>
<evidence type="ECO:0000256" key="1">
    <source>
        <dbReference type="SAM" id="MobiDB-lite"/>
    </source>
</evidence>
<feature type="domain" description="SseB protein N-terminal" evidence="2">
    <location>
        <begin position="139"/>
        <end position="252"/>
    </location>
</feature>
<feature type="compositionally biased region" description="Low complexity" evidence="1">
    <location>
        <begin position="284"/>
        <end position="342"/>
    </location>
</feature>
<evidence type="ECO:0000313" key="3">
    <source>
        <dbReference type="EMBL" id="WIM99928.1"/>
    </source>
</evidence>
<dbReference type="InterPro" id="IPR009839">
    <property type="entry name" value="SseB_N"/>
</dbReference>
<dbReference type="EMBL" id="CP126980">
    <property type="protein sequence ID" value="WIM99928.1"/>
    <property type="molecule type" value="Genomic_DNA"/>
</dbReference>
<name>A0ABY8WTH4_9ACTN</name>
<protein>
    <submittedName>
        <fullName evidence="3">SseB family protein</fullName>
    </submittedName>
</protein>
<organism evidence="3 4">
    <name type="scientific">Actinoplanes oblitus</name>
    <dbReference type="NCBI Taxonomy" id="3040509"/>
    <lineage>
        <taxon>Bacteria</taxon>
        <taxon>Bacillati</taxon>
        <taxon>Actinomycetota</taxon>
        <taxon>Actinomycetes</taxon>
        <taxon>Micromonosporales</taxon>
        <taxon>Micromonosporaceae</taxon>
        <taxon>Actinoplanes</taxon>
    </lineage>
</organism>
<evidence type="ECO:0000259" key="2">
    <source>
        <dbReference type="Pfam" id="PF07179"/>
    </source>
</evidence>
<dbReference type="Pfam" id="PF07179">
    <property type="entry name" value="SseB"/>
    <property type="match status" value="2"/>
</dbReference>
<reference evidence="3 4" key="1">
    <citation type="submission" date="2023-06" db="EMBL/GenBank/DDBJ databases">
        <authorList>
            <person name="Yushchuk O."/>
            <person name="Binda E."/>
            <person name="Ruckert-Reed C."/>
            <person name="Fedorenko V."/>
            <person name="Kalinowski J."/>
            <person name="Marinelli F."/>
        </authorList>
    </citation>
    <scope>NUCLEOTIDE SEQUENCE [LARGE SCALE GENOMIC DNA]</scope>
    <source>
        <strain evidence="3 4">NRRL 3884</strain>
    </source>
</reference>
<evidence type="ECO:0000313" key="4">
    <source>
        <dbReference type="Proteomes" id="UP001240150"/>
    </source>
</evidence>
<feature type="region of interest" description="Disordered" evidence="1">
    <location>
        <begin position="266"/>
        <end position="343"/>
    </location>
</feature>
<sequence>MRSTGWAAANDAERRMARAWARDDADGFADVLLACDLYLPGFPDSGEGGQRLLTRERDGQTYVLVYTSVEALREATELVTGGWRRVTFAELAGAWPDDSWGLAVSPHTPIGAYLGPGQVRELAEEVAAEPAFEPADERERAMRAAQQAGDAEVYLDLLVVSDVLLPVTGPADPRDLARPGFPWLVRRSGGDATVPVFTSQRRLRDAWPGSGEAPPVIRVPFVALAQVWPDNRYRLAVNSGSAMTAVFTGAQVPDLVRWAQELVLRDTSRRQSSRPSTVPPPAAADPAVAPAATSSPVVAPPAASSPVVAPSAVAPPAEPAPLASLPDASPQAASPAATYTPADISPTAAPPAVMGAQMRRVQVMIGSDVAERFLTAGGDRVSGPVQPAAPTGADDGYLVRWHEESAGPAERQVTELPLPHGAQLIRLIAGQELVVGTYDIELGYWRPSLINVLRGETL</sequence>
<accession>A0ABY8WTH4</accession>
<gene>
    <name evidence="3" type="ORF">ACTOB_003598</name>
</gene>
<dbReference type="Proteomes" id="UP001240150">
    <property type="component" value="Chromosome"/>
</dbReference>
<proteinExistence type="predicted"/>
<dbReference type="RefSeq" id="WP_284921375.1">
    <property type="nucleotide sequence ID" value="NZ_CP126980.1"/>
</dbReference>
<feature type="domain" description="SseB protein N-terminal" evidence="2">
    <location>
        <begin position="18"/>
        <end position="120"/>
    </location>
</feature>